<dbReference type="Gene3D" id="3.30.70.1230">
    <property type="entry name" value="Nucleotide cyclase"/>
    <property type="match status" value="1"/>
</dbReference>
<evidence type="ECO:0000313" key="2">
    <source>
        <dbReference type="EMBL" id="NOU96516.1"/>
    </source>
</evidence>
<dbReference type="RefSeq" id="WP_171654793.1">
    <property type="nucleotide sequence ID" value="NZ_WHOD01000099.1"/>
</dbReference>
<organism evidence="2 3">
    <name type="scientific">Paenibacillus foliorum</name>
    <dbReference type="NCBI Taxonomy" id="2654974"/>
    <lineage>
        <taxon>Bacteria</taxon>
        <taxon>Bacillati</taxon>
        <taxon>Bacillota</taxon>
        <taxon>Bacilli</taxon>
        <taxon>Bacillales</taxon>
        <taxon>Paenibacillaceae</taxon>
        <taxon>Paenibacillus</taxon>
    </lineage>
</organism>
<dbReference type="Pfam" id="PF00211">
    <property type="entry name" value="Guanylate_cyc"/>
    <property type="match status" value="1"/>
</dbReference>
<dbReference type="GO" id="GO:0035556">
    <property type="term" value="P:intracellular signal transduction"/>
    <property type="evidence" value="ECO:0007669"/>
    <property type="project" value="InterPro"/>
</dbReference>
<keyword evidence="3" id="KW-1185">Reference proteome</keyword>
<reference evidence="2" key="1">
    <citation type="submission" date="2019-10" db="EMBL/GenBank/DDBJ databases">
        <title>Description of Paenibacillus glebae sp. nov.</title>
        <authorList>
            <person name="Carlier A."/>
            <person name="Qi S."/>
        </authorList>
    </citation>
    <scope>NUCLEOTIDE SEQUENCE</scope>
    <source>
        <strain evidence="2">LMG 31456</strain>
    </source>
</reference>
<dbReference type="GO" id="GO:0004016">
    <property type="term" value="F:adenylate cyclase activity"/>
    <property type="evidence" value="ECO:0007669"/>
    <property type="project" value="UniProtKB-ARBA"/>
</dbReference>
<sequence>MSQYVFIRGARTWATGRVVNSNHILDYFGRTVNLASRTQGLSVGHDIIVSKECSERFGVKALLEKYPCKVELFEQTLKGIEGVIQLARIGVIESAENPVKVGVRHRKRLHLQPHTNLNNI</sequence>
<accession>A0A972K292</accession>
<dbReference type="EMBL" id="WHOD01000099">
    <property type="protein sequence ID" value="NOU96516.1"/>
    <property type="molecule type" value="Genomic_DNA"/>
</dbReference>
<dbReference type="InterPro" id="IPR029787">
    <property type="entry name" value="Nucleotide_cyclase"/>
</dbReference>
<feature type="domain" description="Guanylate cyclase" evidence="1">
    <location>
        <begin position="20"/>
        <end position="55"/>
    </location>
</feature>
<dbReference type="InterPro" id="IPR001054">
    <property type="entry name" value="A/G_cyclase"/>
</dbReference>
<dbReference type="AlphaFoldDB" id="A0A972K292"/>
<evidence type="ECO:0000259" key="1">
    <source>
        <dbReference type="Pfam" id="PF00211"/>
    </source>
</evidence>
<evidence type="ECO:0000313" key="3">
    <source>
        <dbReference type="Proteomes" id="UP000641588"/>
    </source>
</evidence>
<dbReference type="GO" id="GO:0009190">
    <property type="term" value="P:cyclic nucleotide biosynthetic process"/>
    <property type="evidence" value="ECO:0007669"/>
    <property type="project" value="InterPro"/>
</dbReference>
<dbReference type="SUPFAM" id="SSF55073">
    <property type="entry name" value="Nucleotide cyclase"/>
    <property type="match status" value="1"/>
</dbReference>
<dbReference type="Proteomes" id="UP000641588">
    <property type="component" value="Unassembled WGS sequence"/>
</dbReference>
<gene>
    <name evidence="2" type="ORF">GC093_25335</name>
</gene>
<proteinExistence type="predicted"/>
<comment type="caution">
    <text evidence="2">The sequence shown here is derived from an EMBL/GenBank/DDBJ whole genome shotgun (WGS) entry which is preliminary data.</text>
</comment>
<name>A0A972K292_9BACL</name>
<protein>
    <recommendedName>
        <fullName evidence="1">Guanylate cyclase domain-containing protein</fullName>
    </recommendedName>
</protein>